<dbReference type="SUPFAM" id="SSF51735">
    <property type="entry name" value="NAD(P)-binding Rossmann-fold domains"/>
    <property type="match status" value="1"/>
</dbReference>
<accession>A0A1S7LGN0</accession>
<comment type="pathway">
    <text evidence="1 7">Carbohydrate degradation; pentose phosphate pathway; D-ribulose 5-phosphate from D-glucose 6-phosphate (oxidative stage): step 1/3.</text>
</comment>
<dbReference type="NCBIfam" id="NF009492">
    <property type="entry name" value="PRK12853.1-3"/>
    <property type="match status" value="1"/>
</dbReference>
<keyword evidence="4 7" id="KW-0521">NADP</keyword>
<comment type="similarity">
    <text evidence="2 7">Belongs to the glucose-6-phosphate dehydrogenase family.</text>
</comment>
<evidence type="ECO:0000256" key="1">
    <source>
        <dbReference type="ARBA" id="ARBA00004937"/>
    </source>
</evidence>
<comment type="caution">
    <text evidence="7">Lacks conserved residue(s) required for the propagation of feature annotation.</text>
</comment>
<dbReference type="GO" id="GO:0006006">
    <property type="term" value="P:glucose metabolic process"/>
    <property type="evidence" value="ECO:0007669"/>
    <property type="project" value="UniProtKB-KW"/>
</dbReference>
<evidence type="ECO:0000256" key="7">
    <source>
        <dbReference type="HAMAP-Rule" id="MF_00966"/>
    </source>
</evidence>
<dbReference type="PROSITE" id="PS00069">
    <property type="entry name" value="G6P_DEHYDROGENASE"/>
    <property type="match status" value="1"/>
</dbReference>
<comment type="catalytic activity">
    <reaction evidence="7">
        <text>D-glucose 6-phosphate + NADP(+) = 6-phospho-D-glucono-1,5-lactone + NADPH + H(+)</text>
        <dbReference type="Rhea" id="RHEA:15841"/>
        <dbReference type="ChEBI" id="CHEBI:15378"/>
        <dbReference type="ChEBI" id="CHEBI:57783"/>
        <dbReference type="ChEBI" id="CHEBI:57955"/>
        <dbReference type="ChEBI" id="CHEBI:58349"/>
        <dbReference type="ChEBI" id="CHEBI:61548"/>
        <dbReference type="EC" id="1.1.1.49"/>
    </reaction>
</comment>
<comment type="function">
    <text evidence="7">Catalyzes the oxidation of glucose 6-phosphate to 6-phosphogluconolactone.</text>
</comment>
<dbReference type="UniPathway" id="UPA00115">
    <property type="reaction ID" value="UER00408"/>
</dbReference>
<evidence type="ECO:0000256" key="6">
    <source>
        <dbReference type="ARBA" id="ARBA00023277"/>
    </source>
</evidence>
<dbReference type="InterPro" id="IPR036291">
    <property type="entry name" value="NAD(P)-bd_dom_sf"/>
</dbReference>
<feature type="binding site" evidence="7">
    <location>
        <position position="152"/>
    </location>
    <ligand>
        <name>NADP(+)</name>
        <dbReference type="ChEBI" id="CHEBI:58349"/>
    </ligand>
</feature>
<dbReference type="GO" id="GO:0050661">
    <property type="term" value="F:NADP binding"/>
    <property type="evidence" value="ECO:0007669"/>
    <property type="project" value="UniProtKB-UniRule"/>
</dbReference>
<keyword evidence="6 7" id="KW-0119">Carbohydrate metabolism</keyword>
<keyword evidence="5 7" id="KW-0560">Oxidoreductase</keyword>
<evidence type="ECO:0000256" key="2">
    <source>
        <dbReference type="ARBA" id="ARBA00009975"/>
    </source>
</evidence>
<feature type="active site" description="Proton acceptor" evidence="7">
    <location>
        <position position="244"/>
    </location>
</feature>
<feature type="binding site" evidence="7">
    <location>
        <position position="182"/>
    </location>
    <ligand>
        <name>substrate</name>
    </ligand>
</feature>
<keyword evidence="3 7" id="KW-0313">Glucose metabolism</keyword>
<dbReference type="EMBL" id="LO017727">
    <property type="protein sequence ID" value="CRH05101.1"/>
    <property type="molecule type" value="Genomic_DNA"/>
</dbReference>
<feature type="domain" description="Glucose-6-phosphate dehydrogenase C-terminal" evidence="9">
    <location>
        <begin position="193"/>
        <end position="488"/>
    </location>
</feature>
<evidence type="ECO:0000256" key="5">
    <source>
        <dbReference type="ARBA" id="ARBA00023002"/>
    </source>
</evidence>
<evidence type="ECO:0000259" key="9">
    <source>
        <dbReference type="Pfam" id="PF02781"/>
    </source>
</evidence>
<dbReference type="Pfam" id="PF02781">
    <property type="entry name" value="G6PD_C"/>
    <property type="match status" value="1"/>
</dbReference>
<dbReference type="InterPro" id="IPR001282">
    <property type="entry name" value="G6P_DH"/>
</dbReference>
<dbReference type="Gene3D" id="3.40.50.720">
    <property type="entry name" value="NAD(P)-binding Rossmann-like Domain"/>
    <property type="match status" value="1"/>
</dbReference>
<dbReference type="AlphaFoldDB" id="A0A1S7LGN0"/>
<organism evidence="10">
    <name type="scientific">Magnetococcus massalia (strain MO-1)</name>
    <dbReference type="NCBI Taxonomy" id="451514"/>
    <lineage>
        <taxon>Bacteria</taxon>
        <taxon>Pseudomonadati</taxon>
        <taxon>Pseudomonadota</taxon>
        <taxon>Magnetococcia</taxon>
        <taxon>Magnetococcales</taxon>
        <taxon>Magnetococcaceae</taxon>
        <taxon>Magnetococcus</taxon>
    </lineage>
</organism>
<dbReference type="HAMAP" id="MF_00966">
    <property type="entry name" value="G6PD"/>
    <property type="match status" value="1"/>
</dbReference>
<evidence type="ECO:0000256" key="3">
    <source>
        <dbReference type="ARBA" id="ARBA00022526"/>
    </source>
</evidence>
<protein>
    <recommendedName>
        <fullName evidence="7">Glucose-6-phosphate 1-dehydrogenase</fullName>
        <shortName evidence="7">G6PD</shortName>
        <ecNumber evidence="7">1.1.1.49</ecNumber>
    </recommendedName>
</protein>
<dbReference type="GO" id="GO:0009051">
    <property type="term" value="P:pentose-phosphate shunt, oxidative branch"/>
    <property type="evidence" value="ECO:0007669"/>
    <property type="project" value="TreeGrafter"/>
</dbReference>
<sequence>MRDPEPAILTLFGATGDLAKRKLVPALYDLHRKGHLPKRFAVLGLGRREQSDSAYREQVHQALMQFGPKDGPDTRQEFCEKFFFQPLDPMQLESYPPIAQRLQGLWQALDIPSNGLFYLALPPKLYAAAAKGLQHAGLCREQAGWRRIIVEKPFGHDLASAQALSRTMLEVFDESQIYRIDHYLGKETVQNILALRFANAIFEPIWNRSHISHLEVTASESIGVESRGGYFDGTGILRDMVQNHLLQVLATVTMEPPTSFDATAVRNETVKVLQSLRPITANGVRDHVVRGQYMASHVRGEKLLGYRDEAGVGEDSRTETFVALRAHIDNWRWGGTPIYIRSGKRLPTRVTEVVVHFRHPPHLFFTPSDEAPHTTNRLIIRIQPDEGILLEFGLKVPASGFNIQNVGMDFHYSDLGEVPIPSAYERLLLDGLLGDATLFARSDAVEWGWRFVQPILDVWGRDDSLPLYGYPAGSWGPQETRQLFKEGGDFRYPCRNLSTDGGYCAL</sequence>
<dbReference type="InterPro" id="IPR019796">
    <property type="entry name" value="G6P_DH_AS"/>
</dbReference>
<dbReference type="Pfam" id="PF00479">
    <property type="entry name" value="G6PD_N"/>
    <property type="match status" value="1"/>
</dbReference>
<evidence type="ECO:0000313" key="10">
    <source>
        <dbReference type="EMBL" id="CRH05101.1"/>
    </source>
</evidence>
<dbReference type="GO" id="GO:0004345">
    <property type="term" value="F:glucose-6-phosphate dehydrogenase activity"/>
    <property type="evidence" value="ECO:0007669"/>
    <property type="project" value="UniProtKB-UniRule"/>
</dbReference>
<dbReference type="InterPro" id="IPR022675">
    <property type="entry name" value="G6P_DH_C"/>
</dbReference>
<dbReference type="NCBIfam" id="TIGR00871">
    <property type="entry name" value="zwf"/>
    <property type="match status" value="1"/>
</dbReference>
<dbReference type="GO" id="GO:0005829">
    <property type="term" value="C:cytosol"/>
    <property type="evidence" value="ECO:0007669"/>
    <property type="project" value="TreeGrafter"/>
</dbReference>
<evidence type="ECO:0000256" key="4">
    <source>
        <dbReference type="ARBA" id="ARBA00022857"/>
    </source>
</evidence>
<dbReference type="EC" id="1.1.1.49" evidence="7"/>
<evidence type="ECO:0000259" key="8">
    <source>
        <dbReference type="Pfam" id="PF00479"/>
    </source>
</evidence>
<name>A0A1S7LGN0_MAGMO</name>
<feature type="binding site" evidence="7">
    <location>
        <position position="239"/>
    </location>
    <ligand>
        <name>substrate</name>
    </ligand>
</feature>
<dbReference type="PIRSF" id="PIRSF000110">
    <property type="entry name" value="G6PD"/>
    <property type="match status" value="1"/>
</dbReference>
<dbReference type="PRINTS" id="PR00079">
    <property type="entry name" value="G6PDHDRGNASE"/>
</dbReference>
<gene>
    <name evidence="7 10" type="primary">zwf</name>
    <name evidence="10" type="ORF">MAGMO_0902</name>
</gene>
<feature type="binding site" evidence="7">
    <location>
        <position position="47"/>
    </location>
    <ligand>
        <name>NADP(+)</name>
        <dbReference type="ChEBI" id="CHEBI:58349"/>
    </ligand>
</feature>
<feature type="binding site" evidence="7">
    <location>
        <position position="220"/>
    </location>
    <ligand>
        <name>substrate</name>
    </ligand>
</feature>
<dbReference type="InterPro" id="IPR022674">
    <property type="entry name" value="G6P_DH_NAD-bd"/>
</dbReference>
<feature type="binding site" evidence="7">
    <location>
        <position position="186"/>
    </location>
    <ligand>
        <name>substrate</name>
    </ligand>
</feature>
<dbReference type="PANTHER" id="PTHR23429:SF0">
    <property type="entry name" value="GLUCOSE-6-PHOSPHATE 1-DEHYDROGENASE"/>
    <property type="match status" value="1"/>
</dbReference>
<dbReference type="SUPFAM" id="SSF55347">
    <property type="entry name" value="Glyceraldehyde-3-phosphate dehydrogenase-like, C-terminal domain"/>
    <property type="match status" value="1"/>
</dbReference>
<feature type="binding site" evidence="7">
    <location>
        <begin position="13"/>
        <end position="20"/>
    </location>
    <ligand>
        <name>NADP(+)</name>
        <dbReference type="ChEBI" id="CHEBI:58349"/>
    </ligand>
</feature>
<dbReference type="Gene3D" id="3.30.360.10">
    <property type="entry name" value="Dihydrodipicolinate Reductase, domain 2"/>
    <property type="match status" value="1"/>
</dbReference>
<dbReference type="PANTHER" id="PTHR23429">
    <property type="entry name" value="GLUCOSE-6-PHOSPHATE 1-DEHYDROGENASE G6PD"/>
    <property type="match status" value="1"/>
</dbReference>
<proteinExistence type="inferred from homology"/>
<feature type="domain" description="Glucose-6-phosphate dehydrogenase NAD-binding" evidence="8">
    <location>
        <begin position="11"/>
        <end position="191"/>
    </location>
</feature>
<feature type="binding site" evidence="7">
    <location>
        <position position="344"/>
    </location>
    <ligand>
        <name>substrate</name>
    </ligand>
</feature>
<reference evidence="10" key="1">
    <citation type="submission" date="2015-04" db="EMBL/GenBank/DDBJ databases">
        <authorList>
            <person name="Syromyatnikov M.Y."/>
            <person name="Popov V.N."/>
        </authorList>
    </citation>
    <scope>NUCLEOTIDE SEQUENCE</scope>
    <source>
        <strain evidence="10">MO-1</strain>
    </source>
</reference>